<feature type="region of interest" description="Disordered" evidence="1">
    <location>
        <begin position="94"/>
        <end position="116"/>
    </location>
</feature>
<dbReference type="OrthoDB" id="3218262at2759"/>
<gene>
    <name evidence="2" type="ORF">M407DRAFT_27768</name>
</gene>
<accession>A0A0C3KMZ2</accession>
<feature type="region of interest" description="Disordered" evidence="1">
    <location>
        <begin position="1"/>
        <end position="21"/>
    </location>
</feature>
<sequence length="619" mass="66673">MGDVILSGSTTTAVTEDSPFAVNPTRREALAQLPDVLVPPSREPSPGFDQRVACMVDYIERVASKTPKNLPTLLSLLTGDLSGFVVDASTWGEERPVKQEKDEEEEMGRSRNRGFATYDEEAEAREQFEANIPTGRAYAHSALGPLGHSASPQKKRKITKEGRTTAHIEPLNQRLGPEKLPKHDVGYAINPPTPGVRDNEIPRPRTPPAPHDKVTSALQGSPFKPASSLKHPMGGLHPGAAFAPSLAGPSRHKPRGNFDPNISEEFYPPSFPSDLMTSTPAPSSRQKPPYIMPMSERPLGFPAAAPSPGFAQTARFKANAPIRPAVISRPFQTVNFAPRNPEHEPHTSTRRSSSVVSDPEAEVERLEPEPEPEPEPISLVDLERVPTVDNLLGAPAEKRRQERMAARPVKKLPRRSGSGREDDADKWHRERSRADLSQPSSHFPTQQMSTQIITGLGSHEPSLEAAGPANKQLERRRSSLSSSSTASSHHPRDADGGGDSEGDDAVGAYPRPPASRSSSPSAERKSGSQEKRKSAVSALKFNNLAPLSQQDAREAPAKSSSVGSAVGASDKPGVKPRLSGSVPQSSSSSLGGHAAFQSQFDVERSMNIIGGMLDEDVWS</sequence>
<feature type="compositionally biased region" description="Basic and acidic residues" evidence="1">
    <location>
        <begin position="522"/>
        <end position="533"/>
    </location>
</feature>
<reference evidence="2 3" key="1">
    <citation type="submission" date="2014-04" db="EMBL/GenBank/DDBJ databases">
        <authorList>
            <consortium name="DOE Joint Genome Institute"/>
            <person name="Kuo A."/>
            <person name="Girlanda M."/>
            <person name="Perotto S."/>
            <person name="Kohler A."/>
            <person name="Nagy L.G."/>
            <person name="Floudas D."/>
            <person name="Copeland A."/>
            <person name="Barry K.W."/>
            <person name="Cichocki N."/>
            <person name="Veneault-Fourrey C."/>
            <person name="LaButti K."/>
            <person name="Lindquist E.A."/>
            <person name="Lipzen A."/>
            <person name="Lundell T."/>
            <person name="Morin E."/>
            <person name="Murat C."/>
            <person name="Sun H."/>
            <person name="Tunlid A."/>
            <person name="Henrissat B."/>
            <person name="Grigoriev I.V."/>
            <person name="Hibbett D.S."/>
            <person name="Martin F."/>
            <person name="Nordberg H.P."/>
            <person name="Cantor M.N."/>
            <person name="Hua S.X."/>
        </authorList>
    </citation>
    <scope>NUCLEOTIDE SEQUENCE [LARGE SCALE GENOMIC DNA]</scope>
    <source>
        <strain evidence="2 3">MUT 4182</strain>
    </source>
</reference>
<dbReference type="Proteomes" id="UP000054248">
    <property type="component" value="Unassembled WGS sequence"/>
</dbReference>
<dbReference type="AlphaFoldDB" id="A0A0C3KMZ2"/>
<feature type="compositionally biased region" description="Low complexity" evidence="1">
    <location>
        <begin position="559"/>
        <end position="569"/>
    </location>
</feature>
<feature type="compositionally biased region" description="Polar residues" evidence="1">
    <location>
        <begin position="275"/>
        <end position="286"/>
    </location>
</feature>
<evidence type="ECO:0000256" key="1">
    <source>
        <dbReference type="SAM" id="MobiDB-lite"/>
    </source>
</evidence>
<dbReference type="EMBL" id="KN823102">
    <property type="protein sequence ID" value="KIO22738.1"/>
    <property type="molecule type" value="Genomic_DNA"/>
</dbReference>
<proteinExistence type="predicted"/>
<feature type="compositionally biased region" description="Basic and acidic residues" evidence="1">
    <location>
        <begin position="418"/>
        <end position="434"/>
    </location>
</feature>
<feature type="compositionally biased region" description="Low complexity" evidence="1">
    <location>
        <begin position="479"/>
        <end position="488"/>
    </location>
</feature>
<feature type="compositionally biased region" description="Polar residues" evidence="1">
    <location>
        <begin position="435"/>
        <end position="453"/>
    </location>
</feature>
<feature type="compositionally biased region" description="Low complexity" evidence="1">
    <location>
        <begin position="579"/>
        <end position="592"/>
    </location>
</feature>
<dbReference type="HOGENOM" id="CLU_441592_0_0_1"/>
<keyword evidence="3" id="KW-1185">Reference proteome</keyword>
<feature type="region of interest" description="Disordered" evidence="1">
    <location>
        <begin position="139"/>
        <end position="296"/>
    </location>
</feature>
<protein>
    <submittedName>
        <fullName evidence="2">Uncharacterized protein</fullName>
    </submittedName>
</protein>
<feature type="compositionally biased region" description="Basic and acidic residues" evidence="1">
    <location>
        <begin position="396"/>
        <end position="405"/>
    </location>
</feature>
<reference evidence="3" key="2">
    <citation type="submission" date="2015-01" db="EMBL/GenBank/DDBJ databases">
        <title>Evolutionary Origins and Diversification of the Mycorrhizal Mutualists.</title>
        <authorList>
            <consortium name="DOE Joint Genome Institute"/>
            <consortium name="Mycorrhizal Genomics Consortium"/>
            <person name="Kohler A."/>
            <person name="Kuo A."/>
            <person name="Nagy L.G."/>
            <person name="Floudas D."/>
            <person name="Copeland A."/>
            <person name="Barry K.W."/>
            <person name="Cichocki N."/>
            <person name="Veneault-Fourrey C."/>
            <person name="LaButti K."/>
            <person name="Lindquist E.A."/>
            <person name="Lipzen A."/>
            <person name="Lundell T."/>
            <person name="Morin E."/>
            <person name="Murat C."/>
            <person name="Riley R."/>
            <person name="Ohm R."/>
            <person name="Sun H."/>
            <person name="Tunlid A."/>
            <person name="Henrissat B."/>
            <person name="Grigoriev I.V."/>
            <person name="Hibbett D.S."/>
            <person name="Martin F."/>
        </authorList>
    </citation>
    <scope>NUCLEOTIDE SEQUENCE [LARGE SCALE GENOMIC DNA]</scope>
    <source>
        <strain evidence="3">MUT 4182</strain>
    </source>
</reference>
<feature type="region of interest" description="Disordered" evidence="1">
    <location>
        <begin position="333"/>
        <end position="593"/>
    </location>
</feature>
<evidence type="ECO:0000313" key="3">
    <source>
        <dbReference type="Proteomes" id="UP000054248"/>
    </source>
</evidence>
<name>A0A0C3KMZ2_9AGAM</name>
<organism evidence="2 3">
    <name type="scientific">Tulasnella calospora MUT 4182</name>
    <dbReference type="NCBI Taxonomy" id="1051891"/>
    <lineage>
        <taxon>Eukaryota</taxon>
        <taxon>Fungi</taxon>
        <taxon>Dikarya</taxon>
        <taxon>Basidiomycota</taxon>
        <taxon>Agaricomycotina</taxon>
        <taxon>Agaricomycetes</taxon>
        <taxon>Cantharellales</taxon>
        <taxon>Tulasnellaceae</taxon>
        <taxon>Tulasnella</taxon>
    </lineage>
</organism>
<evidence type="ECO:0000313" key="2">
    <source>
        <dbReference type="EMBL" id="KIO22738.1"/>
    </source>
</evidence>
<feature type="compositionally biased region" description="Basic and acidic residues" evidence="1">
    <location>
        <begin position="176"/>
        <end position="185"/>
    </location>
</feature>